<name>A0A6C0BY59_9ZZZZ</name>
<dbReference type="GO" id="GO:0016971">
    <property type="term" value="F:flavin-dependent sulfhydryl oxidase activity"/>
    <property type="evidence" value="ECO:0007669"/>
    <property type="project" value="InterPro"/>
</dbReference>
<dbReference type="EMBL" id="MN739283">
    <property type="protein sequence ID" value="QHS97012.1"/>
    <property type="molecule type" value="Genomic_DNA"/>
</dbReference>
<keyword evidence="5" id="KW-0560">Oxidoreductase</keyword>
<evidence type="ECO:0000256" key="6">
    <source>
        <dbReference type="ARBA" id="ARBA00023157"/>
    </source>
</evidence>
<evidence type="ECO:0000256" key="4">
    <source>
        <dbReference type="ARBA" id="ARBA00022827"/>
    </source>
</evidence>
<dbReference type="GO" id="GO:0005739">
    <property type="term" value="C:mitochondrion"/>
    <property type="evidence" value="ECO:0007669"/>
    <property type="project" value="TreeGrafter"/>
</dbReference>
<evidence type="ECO:0000256" key="2">
    <source>
        <dbReference type="ARBA" id="ARBA00012512"/>
    </source>
</evidence>
<dbReference type="PROSITE" id="PS51324">
    <property type="entry name" value="ERV_ALR"/>
    <property type="match status" value="1"/>
</dbReference>
<dbReference type="Pfam" id="PF04777">
    <property type="entry name" value="Evr1_Alr"/>
    <property type="match status" value="1"/>
</dbReference>
<sequence>MSKKQWGNASWYMFHTLAEKIKPEHPEEIRTLLSYITNICVNLPCPYCSQHARVNITQCRPNMVKTKEDLKRFVWELHNRVNTQLQKPNFTYEECVRKYKFARTLPIINYFKHYMSISRGGIKMMIVTRNKATHVNNLLRYLQSILHKFDQ</sequence>
<evidence type="ECO:0000256" key="5">
    <source>
        <dbReference type="ARBA" id="ARBA00023002"/>
    </source>
</evidence>
<evidence type="ECO:0000256" key="3">
    <source>
        <dbReference type="ARBA" id="ARBA00022630"/>
    </source>
</evidence>
<reference evidence="8" key="1">
    <citation type="journal article" date="2020" name="Nature">
        <title>Giant virus diversity and host interactions through global metagenomics.</title>
        <authorList>
            <person name="Schulz F."/>
            <person name="Roux S."/>
            <person name="Paez-Espino D."/>
            <person name="Jungbluth S."/>
            <person name="Walsh D.A."/>
            <person name="Denef V.J."/>
            <person name="McMahon K.D."/>
            <person name="Konstantinidis K.T."/>
            <person name="Eloe-Fadrosh E.A."/>
            <person name="Kyrpides N.C."/>
            <person name="Woyke T."/>
        </authorList>
    </citation>
    <scope>NUCLEOTIDE SEQUENCE</scope>
    <source>
        <strain evidence="8">GVMAG-M-3300020166-5</strain>
    </source>
</reference>
<keyword evidence="3" id="KW-0285">Flavoprotein</keyword>
<dbReference type="InterPro" id="IPR039799">
    <property type="entry name" value="ALR/ERV"/>
</dbReference>
<evidence type="ECO:0000256" key="1">
    <source>
        <dbReference type="ARBA" id="ARBA00001974"/>
    </source>
</evidence>
<dbReference type="SUPFAM" id="SSF69000">
    <property type="entry name" value="FAD-dependent thiol oxidase"/>
    <property type="match status" value="1"/>
</dbReference>
<dbReference type="PANTHER" id="PTHR12645:SF0">
    <property type="entry name" value="FAD-LINKED SULFHYDRYL OXIDASE ALR"/>
    <property type="match status" value="1"/>
</dbReference>
<organism evidence="8">
    <name type="scientific">viral metagenome</name>
    <dbReference type="NCBI Taxonomy" id="1070528"/>
    <lineage>
        <taxon>unclassified sequences</taxon>
        <taxon>metagenomes</taxon>
        <taxon>organismal metagenomes</taxon>
    </lineage>
</organism>
<dbReference type="AlphaFoldDB" id="A0A6C0BY59"/>
<dbReference type="EC" id="1.8.3.2" evidence="2"/>
<evidence type="ECO:0000259" key="7">
    <source>
        <dbReference type="PROSITE" id="PS51324"/>
    </source>
</evidence>
<feature type="domain" description="ERV/ALR sulfhydryl oxidase" evidence="7">
    <location>
        <begin position="1"/>
        <end position="99"/>
    </location>
</feature>
<proteinExistence type="predicted"/>
<keyword evidence="6" id="KW-1015">Disulfide bond</keyword>
<accession>A0A6C0BY59</accession>
<dbReference type="PANTHER" id="PTHR12645">
    <property type="entry name" value="ALR/ERV"/>
    <property type="match status" value="1"/>
</dbReference>
<comment type="cofactor">
    <cofactor evidence="1">
        <name>FAD</name>
        <dbReference type="ChEBI" id="CHEBI:57692"/>
    </cofactor>
</comment>
<dbReference type="InterPro" id="IPR036774">
    <property type="entry name" value="ERV/ALR_sulphydryl_oxid_sf"/>
</dbReference>
<dbReference type="InterPro" id="IPR017905">
    <property type="entry name" value="ERV/ALR_sulphydryl_oxidase"/>
</dbReference>
<evidence type="ECO:0000313" key="8">
    <source>
        <dbReference type="EMBL" id="QHS97012.1"/>
    </source>
</evidence>
<keyword evidence="4" id="KW-0274">FAD</keyword>
<dbReference type="GO" id="GO:0050660">
    <property type="term" value="F:flavin adenine dinucleotide binding"/>
    <property type="evidence" value="ECO:0007669"/>
    <property type="project" value="TreeGrafter"/>
</dbReference>
<protein>
    <recommendedName>
        <fullName evidence="2">thiol oxidase</fullName>
        <ecNumber evidence="2">1.8.3.2</ecNumber>
    </recommendedName>
</protein>
<dbReference type="Gene3D" id="1.20.120.310">
    <property type="entry name" value="ERV/ALR sulfhydryl oxidase domain"/>
    <property type="match status" value="1"/>
</dbReference>